<keyword evidence="9" id="KW-1185">Reference proteome</keyword>
<dbReference type="OrthoDB" id="9778711at2"/>
<evidence type="ECO:0000313" key="8">
    <source>
        <dbReference type="EMBL" id="KHS57715.1"/>
    </source>
</evidence>
<dbReference type="Gene3D" id="3.20.20.70">
    <property type="entry name" value="Aldolase class I"/>
    <property type="match status" value="1"/>
</dbReference>
<comment type="pathway">
    <text evidence="7">Carbohydrate degradation; 2-deoxy-D-ribose 1-phosphate degradation; D-glyceraldehyde 3-phosphate and acetaldehyde from 2-deoxy-alpha-D-ribose 1-phosphate: step 2/2.</text>
</comment>
<evidence type="ECO:0000256" key="3">
    <source>
        <dbReference type="ARBA" id="ARBA00023239"/>
    </source>
</evidence>
<gene>
    <name evidence="7" type="primary">deoC</name>
    <name evidence="8" type="ORF">QX51_05985</name>
</gene>
<keyword evidence="4 7" id="KW-0704">Schiff base</keyword>
<dbReference type="UniPathway" id="UPA00002">
    <property type="reaction ID" value="UER00468"/>
</dbReference>
<dbReference type="HAMAP" id="MF_00114">
    <property type="entry name" value="DeoC_type1"/>
    <property type="match status" value="1"/>
</dbReference>
<reference evidence="8 9" key="1">
    <citation type="submission" date="2014-12" db="EMBL/GenBank/DDBJ databases">
        <title>Draft genome sequence of Terrisporobacter sp. 08-306576, isolated from the blood culture of a bacteremia patient.</title>
        <authorList>
            <person name="Lund L.C."/>
            <person name="Sydenham T.V."/>
            <person name="Hogh S.V."/>
            <person name="Skov M.N."/>
            <person name="Kemp M."/>
            <person name="Justesen U.S."/>
        </authorList>
    </citation>
    <scope>NUCLEOTIDE SEQUENCE [LARGE SCALE GENOMIC DNA]</scope>
    <source>
        <strain evidence="8 9">08-306576</strain>
    </source>
</reference>
<dbReference type="EMBL" id="JWHR01000064">
    <property type="protein sequence ID" value="KHS57715.1"/>
    <property type="molecule type" value="Genomic_DNA"/>
</dbReference>
<dbReference type="GO" id="GO:0016052">
    <property type="term" value="P:carbohydrate catabolic process"/>
    <property type="evidence" value="ECO:0007669"/>
    <property type="project" value="TreeGrafter"/>
</dbReference>
<name>A0A0B3WT49_9FIRM</name>
<keyword evidence="2 7" id="KW-0963">Cytoplasm</keyword>
<comment type="similarity">
    <text evidence="1 7">Belongs to the DeoC/FbaB aldolase family. DeoC type 1 subfamily.</text>
</comment>
<evidence type="ECO:0000256" key="2">
    <source>
        <dbReference type="ARBA" id="ARBA00022490"/>
    </source>
</evidence>
<accession>A0A0B3WT49</accession>
<comment type="function">
    <text evidence="6 7">Catalyzes a reversible aldol reaction between acetaldehyde and D-glyceraldehyde 3-phosphate to generate 2-deoxy-D-ribose 5-phosphate.</text>
</comment>
<feature type="active site" description="Proton donor/acceptor" evidence="7">
    <location>
        <position position="91"/>
    </location>
</feature>
<dbReference type="AlphaFoldDB" id="A0A0B3WT49"/>
<dbReference type="InterPro" id="IPR002915">
    <property type="entry name" value="DeoC/FbaB/LacD_aldolase"/>
</dbReference>
<dbReference type="SUPFAM" id="SSF51569">
    <property type="entry name" value="Aldolase"/>
    <property type="match status" value="1"/>
</dbReference>
<proteinExistence type="inferred from homology"/>
<feature type="active site" description="Proton donor/acceptor" evidence="7">
    <location>
        <position position="183"/>
    </location>
</feature>
<dbReference type="InterPro" id="IPR028581">
    <property type="entry name" value="DeoC_typeI"/>
</dbReference>
<protein>
    <recommendedName>
        <fullName evidence="7">Deoxyribose-phosphate aldolase</fullName>
        <shortName evidence="7">DERA</shortName>
        <ecNumber evidence="7">4.1.2.4</ecNumber>
    </recommendedName>
    <alternativeName>
        <fullName evidence="7">2-deoxy-D-ribose 5-phosphate aldolase</fullName>
    </alternativeName>
    <alternativeName>
        <fullName evidence="7">Phosphodeoxyriboaldolase</fullName>
        <shortName evidence="7">Deoxyriboaldolase</shortName>
    </alternativeName>
</protein>
<evidence type="ECO:0000313" key="9">
    <source>
        <dbReference type="Proteomes" id="UP000031189"/>
    </source>
</evidence>
<dbReference type="PANTHER" id="PTHR10889:SF1">
    <property type="entry name" value="DEOXYRIBOSE-PHOSPHATE ALDOLASE"/>
    <property type="match status" value="1"/>
</dbReference>
<evidence type="ECO:0000256" key="5">
    <source>
        <dbReference type="ARBA" id="ARBA00048791"/>
    </source>
</evidence>
<dbReference type="PANTHER" id="PTHR10889">
    <property type="entry name" value="DEOXYRIBOSE-PHOSPHATE ALDOLASE"/>
    <property type="match status" value="1"/>
</dbReference>
<dbReference type="GO" id="GO:0005737">
    <property type="term" value="C:cytoplasm"/>
    <property type="evidence" value="ECO:0007669"/>
    <property type="project" value="UniProtKB-SubCell"/>
</dbReference>
<evidence type="ECO:0000256" key="4">
    <source>
        <dbReference type="ARBA" id="ARBA00023270"/>
    </source>
</evidence>
<evidence type="ECO:0000256" key="7">
    <source>
        <dbReference type="HAMAP-Rule" id="MF_00114"/>
    </source>
</evidence>
<comment type="catalytic activity">
    <reaction evidence="5 7">
        <text>2-deoxy-D-ribose 5-phosphate = D-glyceraldehyde 3-phosphate + acetaldehyde</text>
        <dbReference type="Rhea" id="RHEA:12821"/>
        <dbReference type="ChEBI" id="CHEBI:15343"/>
        <dbReference type="ChEBI" id="CHEBI:59776"/>
        <dbReference type="ChEBI" id="CHEBI:62877"/>
        <dbReference type="EC" id="4.1.2.4"/>
    </reaction>
</comment>
<dbReference type="FunFam" id="3.20.20.70:FF:000044">
    <property type="entry name" value="Deoxyribose-phosphate aldolase"/>
    <property type="match status" value="1"/>
</dbReference>
<keyword evidence="3 7" id="KW-0456">Lyase</keyword>
<dbReference type="NCBIfam" id="TIGR00126">
    <property type="entry name" value="deoC"/>
    <property type="match status" value="1"/>
</dbReference>
<dbReference type="GO" id="GO:0009264">
    <property type="term" value="P:deoxyribonucleotide catabolic process"/>
    <property type="evidence" value="ECO:0007669"/>
    <property type="project" value="UniProtKB-UniRule"/>
</dbReference>
<organism evidence="8 9">
    <name type="scientific">Terrisporobacter othiniensis</name>
    <dbReference type="NCBI Taxonomy" id="1577792"/>
    <lineage>
        <taxon>Bacteria</taxon>
        <taxon>Bacillati</taxon>
        <taxon>Bacillota</taxon>
        <taxon>Clostridia</taxon>
        <taxon>Peptostreptococcales</taxon>
        <taxon>Peptostreptococcaceae</taxon>
        <taxon>Terrisporobacter</taxon>
    </lineage>
</organism>
<dbReference type="PIRSF" id="PIRSF001357">
    <property type="entry name" value="DeoC"/>
    <property type="match status" value="1"/>
</dbReference>
<comment type="caution">
    <text evidence="8">The sequence shown here is derived from an EMBL/GenBank/DDBJ whole genome shotgun (WGS) entry which is preliminary data.</text>
</comment>
<dbReference type="EC" id="4.1.2.4" evidence="7"/>
<comment type="subcellular location">
    <subcellularLocation>
        <location evidence="7">Cytoplasm</location>
    </subcellularLocation>
</comment>
<sequence length="224" mass="23870">MKKNIAKMIDHTVLKAFSTREDVIKVCKEAKEYGFFSVCINPTHIELAKKELEGSTVKVCTVIGFPLGANTSEVKAFETKDAIAKGAHEVDMVINIGALKDKEYDLVYNDIKAVVDAANKEALVKVIIETCYLTDEEKKIACELSVKAGADYVKTSTGFGTGGSTPEDIKLMRDVVGPNIGVKASGGVRTTEDAIKVIDAGASRIGASASISIATGEKTDTIGY</sequence>
<dbReference type="GO" id="GO:0004139">
    <property type="term" value="F:deoxyribose-phosphate aldolase activity"/>
    <property type="evidence" value="ECO:0007669"/>
    <property type="project" value="UniProtKB-UniRule"/>
</dbReference>
<dbReference type="Pfam" id="PF01791">
    <property type="entry name" value="DeoC"/>
    <property type="match status" value="1"/>
</dbReference>
<dbReference type="Proteomes" id="UP000031189">
    <property type="component" value="Unassembled WGS sequence"/>
</dbReference>
<feature type="active site" description="Schiff-base intermediate with acetaldehyde" evidence="7">
    <location>
        <position position="154"/>
    </location>
</feature>
<dbReference type="GO" id="GO:0006018">
    <property type="term" value="P:2-deoxyribose 1-phosphate catabolic process"/>
    <property type="evidence" value="ECO:0007669"/>
    <property type="project" value="UniProtKB-UniRule"/>
</dbReference>
<dbReference type="SMART" id="SM01133">
    <property type="entry name" value="DeoC"/>
    <property type="match status" value="1"/>
</dbReference>
<evidence type="ECO:0000256" key="1">
    <source>
        <dbReference type="ARBA" id="ARBA00010936"/>
    </source>
</evidence>
<dbReference type="RefSeq" id="WP_039678997.1">
    <property type="nucleotide sequence ID" value="NZ_JAWGXO010000002.1"/>
</dbReference>
<dbReference type="STRING" id="1577792.QX51_05985"/>
<dbReference type="InterPro" id="IPR011343">
    <property type="entry name" value="DeoC"/>
</dbReference>
<dbReference type="CDD" id="cd00959">
    <property type="entry name" value="DeoC"/>
    <property type="match status" value="1"/>
</dbReference>
<dbReference type="InterPro" id="IPR013785">
    <property type="entry name" value="Aldolase_TIM"/>
</dbReference>
<evidence type="ECO:0000256" key="6">
    <source>
        <dbReference type="ARBA" id="ARBA00056337"/>
    </source>
</evidence>